<accession>A0ABQ9D5F7</accession>
<evidence type="ECO:0000256" key="1">
    <source>
        <dbReference type="SAM" id="MobiDB-lite"/>
    </source>
</evidence>
<dbReference type="Proteomes" id="UP001145742">
    <property type="component" value="Unassembled WGS sequence"/>
</dbReference>
<proteinExistence type="predicted"/>
<evidence type="ECO:0000259" key="2">
    <source>
        <dbReference type="Pfam" id="PF00078"/>
    </source>
</evidence>
<feature type="region of interest" description="Disordered" evidence="1">
    <location>
        <begin position="190"/>
        <end position="216"/>
    </location>
</feature>
<comment type="caution">
    <text evidence="3">The sequence shown here is derived from an EMBL/GenBank/DDBJ whole genome shotgun (WGS) entry which is preliminary data.</text>
</comment>
<keyword evidence="4" id="KW-1185">Reference proteome</keyword>
<dbReference type="PANTHER" id="PTHR33332">
    <property type="entry name" value="REVERSE TRANSCRIPTASE DOMAIN-CONTAINING PROTEIN"/>
    <property type="match status" value="1"/>
</dbReference>
<dbReference type="InterPro" id="IPR000477">
    <property type="entry name" value="RT_dom"/>
</dbReference>
<sequence length="216" mass="23518">MEMAWSLQGAEWCVGESKVATAQFRYGLEVGDAQHLFSKSLDITIPGYYNIMCLDSQVVPLFSIVLEVCAAPVSGVPKGSILSPVLFNIFINNLDTQLEGILSNFSDSTKLGGAVASLKGREALQKDLDKLEAWAITNHRKINKDKCQILHLGWDNPGCTHRLGNEMLESSAMEIALGVPDDDQLNMSQQCPGTQEGQPCPEGHQAKHHQPIEGGD</sequence>
<evidence type="ECO:0000313" key="3">
    <source>
        <dbReference type="EMBL" id="KAJ7415443.1"/>
    </source>
</evidence>
<dbReference type="EMBL" id="WHWB01033947">
    <property type="protein sequence ID" value="KAJ7415443.1"/>
    <property type="molecule type" value="Genomic_DNA"/>
</dbReference>
<gene>
    <name evidence="3" type="ORF">WISP_78239</name>
</gene>
<dbReference type="Pfam" id="PF00078">
    <property type="entry name" value="RVT_1"/>
    <property type="match status" value="1"/>
</dbReference>
<reference evidence="3" key="1">
    <citation type="submission" date="2019-10" db="EMBL/GenBank/DDBJ databases">
        <authorList>
            <person name="Soares A.E.R."/>
            <person name="Aleixo A."/>
            <person name="Schneider P."/>
            <person name="Miyaki C.Y."/>
            <person name="Schneider M.P."/>
            <person name="Mello C."/>
            <person name="Vasconcelos A.T.R."/>
        </authorList>
    </citation>
    <scope>NUCLEOTIDE SEQUENCE</scope>
    <source>
        <tissue evidence="3">Muscle</tissue>
    </source>
</reference>
<feature type="domain" description="Reverse transcriptase" evidence="2">
    <location>
        <begin position="73"/>
        <end position="151"/>
    </location>
</feature>
<name>A0ABQ9D5F7_9PASS</name>
<evidence type="ECO:0000313" key="4">
    <source>
        <dbReference type="Proteomes" id="UP001145742"/>
    </source>
</evidence>
<organism evidence="3 4">
    <name type="scientific">Willisornis vidua</name>
    <name type="common">Xingu scale-backed antbird</name>
    <dbReference type="NCBI Taxonomy" id="1566151"/>
    <lineage>
        <taxon>Eukaryota</taxon>
        <taxon>Metazoa</taxon>
        <taxon>Chordata</taxon>
        <taxon>Craniata</taxon>
        <taxon>Vertebrata</taxon>
        <taxon>Euteleostomi</taxon>
        <taxon>Archelosauria</taxon>
        <taxon>Archosauria</taxon>
        <taxon>Dinosauria</taxon>
        <taxon>Saurischia</taxon>
        <taxon>Theropoda</taxon>
        <taxon>Coelurosauria</taxon>
        <taxon>Aves</taxon>
        <taxon>Neognathae</taxon>
        <taxon>Neoaves</taxon>
        <taxon>Telluraves</taxon>
        <taxon>Australaves</taxon>
        <taxon>Passeriformes</taxon>
        <taxon>Thamnophilidae</taxon>
        <taxon>Willisornis</taxon>
    </lineage>
</organism>
<protein>
    <submittedName>
        <fullName evidence="3">Rna-directed dna polymerase from mobile element jockey-like</fullName>
    </submittedName>
</protein>